<protein>
    <submittedName>
        <fullName evidence="10">Diacylglycerol kinase family enzyme</fullName>
    </submittedName>
</protein>
<comment type="caution">
    <text evidence="10">The sequence shown here is derived from an EMBL/GenBank/DDBJ whole genome shotgun (WGS) entry which is preliminary data.</text>
</comment>
<dbReference type="PROSITE" id="PS50146">
    <property type="entry name" value="DAGK"/>
    <property type="match status" value="1"/>
</dbReference>
<proteinExistence type="inferred from homology"/>
<dbReference type="InterPro" id="IPR017438">
    <property type="entry name" value="ATP-NAD_kinase_N"/>
</dbReference>
<dbReference type="GO" id="GO:0008654">
    <property type="term" value="P:phospholipid biosynthetic process"/>
    <property type="evidence" value="ECO:0007669"/>
    <property type="project" value="UniProtKB-KW"/>
</dbReference>
<keyword evidence="11" id="KW-1185">Reference proteome</keyword>
<keyword evidence="7" id="KW-0594">Phospholipid biosynthesis</keyword>
<evidence type="ECO:0000256" key="5">
    <source>
        <dbReference type="ARBA" id="ARBA00022777"/>
    </source>
</evidence>
<organism evidence="10 11">
    <name type="scientific">Catenuloplanes indicus</name>
    <dbReference type="NCBI Taxonomy" id="137267"/>
    <lineage>
        <taxon>Bacteria</taxon>
        <taxon>Bacillati</taxon>
        <taxon>Actinomycetota</taxon>
        <taxon>Actinomycetes</taxon>
        <taxon>Micromonosporales</taxon>
        <taxon>Micromonosporaceae</taxon>
        <taxon>Catenuloplanes</taxon>
    </lineage>
</organism>
<dbReference type="Pfam" id="PF00781">
    <property type="entry name" value="DAGK_cat"/>
    <property type="match status" value="1"/>
</dbReference>
<reference evidence="10 11" key="1">
    <citation type="submission" date="2023-07" db="EMBL/GenBank/DDBJ databases">
        <title>Sequencing the genomes of 1000 actinobacteria strains.</title>
        <authorList>
            <person name="Klenk H.-P."/>
        </authorList>
    </citation>
    <scope>NUCLEOTIDE SEQUENCE [LARGE SCALE GENOMIC DNA]</scope>
    <source>
        <strain evidence="10 11">DSM 44709</strain>
    </source>
</reference>
<dbReference type="InterPro" id="IPR016064">
    <property type="entry name" value="NAD/diacylglycerol_kinase_sf"/>
</dbReference>
<evidence type="ECO:0000256" key="1">
    <source>
        <dbReference type="ARBA" id="ARBA00001946"/>
    </source>
</evidence>
<evidence type="ECO:0000313" key="11">
    <source>
        <dbReference type="Proteomes" id="UP001240236"/>
    </source>
</evidence>
<dbReference type="GO" id="GO:0016301">
    <property type="term" value="F:kinase activity"/>
    <property type="evidence" value="ECO:0007669"/>
    <property type="project" value="UniProtKB-KW"/>
</dbReference>
<comment type="similarity">
    <text evidence="2">Belongs to the diacylglycerol/lipid kinase family.</text>
</comment>
<evidence type="ECO:0000256" key="4">
    <source>
        <dbReference type="ARBA" id="ARBA00022741"/>
    </source>
</evidence>
<keyword evidence="6" id="KW-0067">ATP-binding</keyword>
<accession>A0AAE3W559</accession>
<evidence type="ECO:0000256" key="8">
    <source>
        <dbReference type="ARBA" id="ARBA00023264"/>
    </source>
</evidence>
<evidence type="ECO:0000313" key="10">
    <source>
        <dbReference type="EMBL" id="MDQ0369485.1"/>
    </source>
</evidence>
<dbReference type="PANTHER" id="PTHR12358:SF54">
    <property type="entry name" value="SPHINGOSINE KINASE RELATED PROTEIN"/>
    <property type="match status" value="1"/>
</dbReference>
<dbReference type="Gene3D" id="3.40.50.10330">
    <property type="entry name" value="Probable inorganic polyphosphate/atp-NAD kinase, domain 1"/>
    <property type="match status" value="1"/>
</dbReference>
<evidence type="ECO:0000256" key="6">
    <source>
        <dbReference type="ARBA" id="ARBA00022840"/>
    </source>
</evidence>
<feature type="domain" description="DAGKc" evidence="9">
    <location>
        <begin position="17"/>
        <end position="146"/>
    </location>
</feature>
<dbReference type="Gene3D" id="2.60.200.40">
    <property type="match status" value="1"/>
</dbReference>
<sequence>MMEDSGQPHAVLRAAVPRPVRTAVVVNPVKVADLDEHKRLIGEGLAIAGWPEPLWLETTPQDPGRGQARAAVAAGAEVVFVSGGDGTVRAAITGLAGTGVAMAVLPSGTGNLLAANLGLEGHVAAAVQVVLDGGRRLIDVGEVDETGDCFAVMAGMGFDAQMLAGTSERAKKRIGWIAYLFGAARHIRDRPMRVRIRLDGNRVLDRRARTVLIGNVGRLQGGVRLLADAEPDDGQFNVAVVTARSLGQWVVLGLGVLYRWRRVPRMELYTASEVEIRSNRAQPRQLDGDLIAPAEVLRVRLRPKALVLCVPRPERARDLAEGADRVREKA</sequence>
<comment type="cofactor">
    <cofactor evidence="1">
        <name>Mg(2+)</name>
        <dbReference type="ChEBI" id="CHEBI:18420"/>
    </cofactor>
</comment>
<evidence type="ECO:0000256" key="3">
    <source>
        <dbReference type="ARBA" id="ARBA00022679"/>
    </source>
</evidence>
<keyword evidence="7" id="KW-0444">Lipid biosynthesis</keyword>
<dbReference type="InterPro" id="IPR050187">
    <property type="entry name" value="Lipid_Phosphate_FormReg"/>
</dbReference>
<dbReference type="AlphaFoldDB" id="A0AAE3W559"/>
<evidence type="ECO:0000256" key="7">
    <source>
        <dbReference type="ARBA" id="ARBA00023209"/>
    </source>
</evidence>
<evidence type="ECO:0000259" key="9">
    <source>
        <dbReference type="PROSITE" id="PS50146"/>
    </source>
</evidence>
<dbReference type="InterPro" id="IPR045540">
    <property type="entry name" value="YegS/DAGK_C"/>
</dbReference>
<name>A0AAE3W559_9ACTN</name>
<dbReference type="Pfam" id="PF19279">
    <property type="entry name" value="YegS_C"/>
    <property type="match status" value="1"/>
</dbReference>
<evidence type="ECO:0000256" key="2">
    <source>
        <dbReference type="ARBA" id="ARBA00005983"/>
    </source>
</evidence>
<keyword evidence="5 10" id="KW-0418">Kinase</keyword>
<gene>
    <name evidence="10" type="ORF">J2S42_006154</name>
</gene>
<keyword evidence="8" id="KW-1208">Phospholipid metabolism</keyword>
<keyword evidence="7" id="KW-0443">Lipid metabolism</keyword>
<dbReference type="PANTHER" id="PTHR12358">
    <property type="entry name" value="SPHINGOSINE KINASE"/>
    <property type="match status" value="1"/>
</dbReference>
<dbReference type="SUPFAM" id="SSF111331">
    <property type="entry name" value="NAD kinase/diacylglycerol kinase-like"/>
    <property type="match status" value="1"/>
</dbReference>
<dbReference type="EMBL" id="JAUSUZ010000001">
    <property type="protein sequence ID" value="MDQ0369485.1"/>
    <property type="molecule type" value="Genomic_DNA"/>
</dbReference>
<keyword evidence="4" id="KW-0547">Nucleotide-binding</keyword>
<keyword evidence="3" id="KW-0808">Transferase</keyword>
<dbReference type="InterPro" id="IPR001206">
    <property type="entry name" value="Diacylglycerol_kinase_cat_dom"/>
</dbReference>
<dbReference type="GO" id="GO:0005524">
    <property type="term" value="F:ATP binding"/>
    <property type="evidence" value="ECO:0007669"/>
    <property type="project" value="UniProtKB-KW"/>
</dbReference>
<dbReference type="Proteomes" id="UP001240236">
    <property type="component" value="Unassembled WGS sequence"/>
</dbReference>